<organism evidence="6 7">
    <name type="scientific">Sinimarinibacterium flocculans</name>
    <dbReference type="NCBI Taxonomy" id="985250"/>
    <lineage>
        <taxon>Bacteria</taxon>
        <taxon>Pseudomonadati</taxon>
        <taxon>Pseudomonadota</taxon>
        <taxon>Gammaproteobacteria</taxon>
        <taxon>Nevskiales</taxon>
        <taxon>Nevskiaceae</taxon>
        <taxon>Sinimarinibacterium</taxon>
    </lineage>
</organism>
<keyword evidence="7" id="KW-1185">Reference proteome</keyword>
<dbReference type="GO" id="GO:0030272">
    <property type="term" value="F:5-formyltetrahydrofolate cyclo-ligase activity"/>
    <property type="evidence" value="ECO:0007669"/>
    <property type="project" value="UniProtKB-EC"/>
</dbReference>
<keyword evidence="2 4" id="KW-0547">Nucleotide-binding</keyword>
<dbReference type="InterPro" id="IPR002698">
    <property type="entry name" value="FTHF_cligase"/>
</dbReference>
<evidence type="ECO:0000256" key="5">
    <source>
        <dbReference type="RuleBase" id="RU361279"/>
    </source>
</evidence>
<dbReference type="GO" id="GO:0046872">
    <property type="term" value="F:metal ion binding"/>
    <property type="evidence" value="ECO:0007669"/>
    <property type="project" value="UniProtKB-KW"/>
</dbReference>
<evidence type="ECO:0000256" key="1">
    <source>
        <dbReference type="ARBA" id="ARBA00010638"/>
    </source>
</evidence>
<keyword evidence="6" id="KW-0436">Ligase</keyword>
<comment type="catalytic activity">
    <reaction evidence="5">
        <text>(6S)-5-formyl-5,6,7,8-tetrahydrofolate + ATP = (6R)-5,10-methenyltetrahydrofolate + ADP + phosphate</text>
        <dbReference type="Rhea" id="RHEA:10488"/>
        <dbReference type="ChEBI" id="CHEBI:30616"/>
        <dbReference type="ChEBI" id="CHEBI:43474"/>
        <dbReference type="ChEBI" id="CHEBI:57455"/>
        <dbReference type="ChEBI" id="CHEBI:57457"/>
        <dbReference type="ChEBI" id="CHEBI:456216"/>
        <dbReference type="EC" id="6.3.3.2"/>
    </reaction>
</comment>
<dbReference type="Gene3D" id="3.40.50.10420">
    <property type="entry name" value="NagB/RpiA/CoA transferase-like"/>
    <property type="match status" value="1"/>
</dbReference>
<dbReference type="EC" id="6.3.3.2" evidence="5"/>
<dbReference type="InterPro" id="IPR037171">
    <property type="entry name" value="NagB/RpiA_transferase-like"/>
</dbReference>
<evidence type="ECO:0000313" key="6">
    <source>
        <dbReference type="EMBL" id="PXV67815.1"/>
    </source>
</evidence>
<evidence type="ECO:0000256" key="2">
    <source>
        <dbReference type="ARBA" id="ARBA00022741"/>
    </source>
</evidence>
<reference evidence="6 7" key="1">
    <citation type="submission" date="2018-04" db="EMBL/GenBank/DDBJ databases">
        <title>Genomic Encyclopedia of Type Strains, Phase IV (KMG-IV): sequencing the most valuable type-strain genomes for metagenomic binning, comparative biology and taxonomic classification.</title>
        <authorList>
            <person name="Goeker M."/>
        </authorList>
    </citation>
    <scope>NUCLEOTIDE SEQUENCE [LARGE SCALE GENOMIC DNA]</scope>
    <source>
        <strain evidence="6 7">DSM 104150</strain>
    </source>
</reference>
<gene>
    <name evidence="6" type="ORF">C8D93_105172</name>
</gene>
<dbReference type="PANTHER" id="PTHR23407">
    <property type="entry name" value="ATPASE INHIBITOR/5-FORMYLTETRAHYDROFOLATE CYCLO-LIGASE"/>
    <property type="match status" value="1"/>
</dbReference>
<proteinExistence type="inferred from homology"/>
<feature type="binding site" evidence="4">
    <location>
        <begin position="139"/>
        <end position="147"/>
    </location>
    <ligand>
        <name>ATP</name>
        <dbReference type="ChEBI" id="CHEBI:30616"/>
    </ligand>
</feature>
<dbReference type="Pfam" id="PF01812">
    <property type="entry name" value="5-FTHF_cyc-lig"/>
    <property type="match status" value="1"/>
</dbReference>
<name>A0A318ECR9_9GAMM</name>
<comment type="cofactor">
    <cofactor evidence="5">
        <name>Mg(2+)</name>
        <dbReference type="ChEBI" id="CHEBI:18420"/>
    </cofactor>
</comment>
<evidence type="ECO:0000313" key="7">
    <source>
        <dbReference type="Proteomes" id="UP000248330"/>
    </source>
</evidence>
<comment type="similarity">
    <text evidence="1 5">Belongs to the 5-formyltetrahydrofolate cyclo-ligase family.</text>
</comment>
<dbReference type="PANTHER" id="PTHR23407:SF1">
    <property type="entry name" value="5-FORMYLTETRAHYDROFOLATE CYCLO-LIGASE"/>
    <property type="match status" value="1"/>
</dbReference>
<dbReference type="InterPro" id="IPR024185">
    <property type="entry name" value="FTHF_cligase-like_sf"/>
</dbReference>
<dbReference type="GO" id="GO:0035999">
    <property type="term" value="P:tetrahydrofolate interconversion"/>
    <property type="evidence" value="ECO:0007669"/>
    <property type="project" value="TreeGrafter"/>
</dbReference>
<dbReference type="EMBL" id="QICN01000005">
    <property type="protein sequence ID" value="PXV67815.1"/>
    <property type="molecule type" value="Genomic_DNA"/>
</dbReference>
<evidence type="ECO:0000256" key="4">
    <source>
        <dbReference type="PIRSR" id="PIRSR006806-1"/>
    </source>
</evidence>
<feature type="binding site" evidence="4">
    <location>
        <position position="63"/>
    </location>
    <ligand>
        <name>substrate</name>
    </ligand>
</feature>
<dbReference type="GO" id="GO:0005524">
    <property type="term" value="F:ATP binding"/>
    <property type="evidence" value="ECO:0007669"/>
    <property type="project" value="UniProtKB-KW"/>
</dbReference>
<dbReference type="AlphaFoldDB" id="A0A318ECR9"/>
<feature type="binding site" evidence="4">
    <location>
        <position position="58"/>
    </location>
    <ligand>
        <name>substrate</name>
    </ligand>
</feature>
<dbReference type="SUPFAM" id="SSF100950">
    <property type="entry name" value="NagB/RpiA/CoA transferase-like"/>
    <property type="match status" value="1"/>
</dbReference>
<dbReference type="Proteomes" id="UP000248330">
    <property type="component" value="Unassembled WGS sequence"/>
</dbReference>
<feature type="binding site" evidence="4">
    <location>
        <begin position="12"/>
        <end position="16"/>
    </location>
    <ligand>
        <name>ATP</name>
        <dbReference type="ChEBI" id="CHEBI:30616"/>
    </ligand>
</feature>
<comment type="caution">
    <text evidence="6">The sequence shown here is derived from an EMBL/GenBank/DDBJ whole genome shotgun (WGS) entry which is preliminary data.</text>
</comment>
<evidence type="ECO:0000256" key="3">
    <source>
        <dbReference type="ARBA" id="ARBA00022840"/>
    </source>
</evidence>
<keyword evidence="3 4" id="KW-0067">ATP-binding</keyword>
<protein>
    <recommendedName>
        <fullName evidence="5">5-formyltetrahydrofolate cyclo-ligase</fullName>
        <ecNumber evidence="5">6.3.3.2</ecNumber>
    </recommendedName>
</protein>
<dbReference type="GO" id="GO:0009396">
    <property type="term" value="P:folic acid-containing compound biosynthetic process"/>
    <property type="evidence" value="ECO:0007669"/>
    <property type="project" value="TreeGrafter"/>
</dbReference>
<keyword evidence="5" id="KW-0479">Metal-binding</keyword>
<sequence length="197" mass="21914">MTAQAGDTTQLKRALRRQLRSQRARIPTPARLRAAQRATAVLVRTRIWRQARHVGIYLASGSELPTTPLIDAALRAGKLLYVPRIGAAGTMRYVAWTPGAGMRRNRHGIAEPRLTRARPWRGLDLMIVPLVGFDRSGYRLGAGGGYYDRLLARRCIAHPPCLGWALAQQLIPAVPRDPWDRPVDGTVTERGLVWRTG</sequence>
<accession>A0A318ECR9</accession>
<dbReference type="NCBIfam" id="TIGR02727">
    <property type="entry name" value="MTHFS_bact"/>
    <property type="match status" value="1"/>
</dbReference>
<dbReference type="PIRSF" id="PIRSF006806">
    <property type="entry name" value="FTHF_cligase"/>
    <property type="match status" value="1"/>
</dbReference>
<keyword evidence="5" id="KW-0460">Magnesium</keyword>